<keyword evidence="3" id="KW-1185">Reference proteome</keyword>
<feature type="transmembrane region" description="Helical" evidence="1">
    <location>
        <begin position="171"/>
        <end position="189"/>
    </location>
</feature>
<comment type="caution">
    <text evidence="2">The sequence shown here is derived from an EMBL/GenBank/DDBJ whole genome shotgun (WGS) entry which is preliminary data.</text>
</comment>
<reference evidence="2" key="1">
    <citation type="submission" date="2022-07" db="EMBL/GenBank/DDBJ databases">
        <authorList>
            <person name="Otstavnykh N."/>
            <person name="Isaeva M."/>
            <person name="Bystritskaya E."/>
        </authorList>
    </citation>
    <scope>NUCLEOTIDE SEQUENCE</scope>
    <source>
        <strain evidence="2">10Alg 79</strain>
    </source>
</reference>
<feature type="transmembrane region" description="Helical" evidence="1">
    <location>
        <begin position="195"/>
        <end position="214"/>
    </location>
</feature>
<gene>
    <name evidence="2" type="ORF">NOI20_06455</name>
</gene>
<feature type="transmembrane region" description="Helical" evidence="1">
    <location>
        <begin position="141"/>
        <end position="164"/>
    </location>
</feature>
<dbReference type="InterPro" id="IPR046737">
    <property type="entry name" value="DUF6629"/>
</dbReference>
<feature type="transmembrane region" description="Helical" evidence="1">
    <location>
        <begin position="36"/>
        <end position="55"/>
    </location>
</feature>
<protein>
    <submittedName>
        <fullName evidence="2">Uncharacterized protein</fullName>
    </submittedName>
</protein>
<dbReference type="Proteomes" id="UP001227162">
    <property type="component" value="Unassembled WGS sequence"/>
</dbReference>
<dbReference type="EMBL" id="JANFFA010000001">
    <property type="protein sequence ID" value="MDQ2093745.1"/>
    <property type="molecule type" value="Genomic_DNA"/>
</dbReference>
<keyword evidence="1" id="KW-0472">Membrane</keyword>
<feature type="transmembrane region" description="Helical" evidence="1">
    <location>
        <begin position="67"/>
        <end position="88"/>
    </location>
</feature>
<accession>A0AAJ1U4W0</accession>
<evidence type="ECO:0000313" key="3">
    <source>
        <dbReference type="Proteomes" id="UP001227162"/>
    </source>
</evidence>
<evidence type="ECO:0000313" key="2">
    <source>
        <dbReference type="EMBL" id="MDQ2093745.1"/>
    </source>
</evidence>
<keyword evidence="1" id="KW-1133">Transmembrane helix</keyword>
<keyword evidence="1" id="KW-0812">Transmembrane</keyword>
<dbReference type="Pfam" id="PF20334">
    <property type="entry name" value="DUF6629"/>
    <property type="match status" value="1"/>
</dbReference>
<sequence length="222" mass="25026">MCFSAPASFALGGVLVPLGIYTLVKARRDAPEWTGFAAFPLAFGLQQLVEGLVWVGLNREDPAMVSAASRGFLFFSHFFWLAWVPFAARMLEREPDRKRILTWLSALGFAYGLSIFLPAFLLQGGLRIEVIHHSLEYHTYLIYEGIIPRSALRVFYALLILSALFVSSERLIRGFAILILVSVLFTYAFFAYAFISVWCFFAAGLSAYLLWALARYQQRTPG</sequence>
<dbReference type="RefSeq" id="WP_317625325.1">
    <property type="nucleotide sequence ID" value="NZ_JANFFA010000001.1"/>
</dbReference>
<name>A0AAJ1U4W0_9RHOB</name>
<reference evidence="2" key="2">
    <citation type="submission" date="2023-04" db="EMBL/GenBank/DDBJ databases">
        <title>'Rhodoalgimonas zhirmunskyi' gen. nov., isolated from a red alga.</title>
        <authorList>
            <person name="Nedashkovskaya O.I."/>
            <person name="Otstavnykh N.Y."/>
            <person name="Bystritskaya E.P."/>
            <person name="Balabanova L.A."/>
            <person name="Isaeva M.P."/>
        </authorList>
    </citation>
    <scope>NUCLEOTIDE SEQUENCE</scope>
    <source>
        <strain evidence="2">10Alg 79</strain>
    </source>
</reference>
<evidence type="ECO:0000256" key="1">
    <source>
        <dbReference type="SAM" id="Phobius"/>
    </source>
</evidence>
<dbReference type="AlphaFoldDB" id="A0AAJ1U4W0"/>
<feature type="transmembrane region" description="Helical" evidence="1">
    <location>
        <begin position="6"/>
        <end position="24"/>
    </location>
</feature>
<feature type="transmembrane region" description="Helical" evidence="1">
    <location>
        <begin position="100"/>
        <end position="121"/>
    </location>
</feature>
<organism evidence="2 3">
    <name type="scientific">Rhodalgimonas zhirmunskyi</name>
    <dbReference type="NCBI Taxonomy" id="2964767"/>
    <lineage>
        <taxon>Bacteria</taxon>
        <taxon>Pseudomonadati</taxon>
        <taxon>Pseudomonadota</taxon>
        <taxon>Alphaproteobacteria</taxon>
        <taxon>Rhodobacterales</taxon>
        <taxon>Roseobacteraceae</taxon>
        <taxon>Rhodalgimonas</taxon>
    </lineage>
</organism>
<proteinExistence type="predicted"/>